<dbReference type="InterPro" id="IPR038729">
    <property type="entry name" value="Rad50/SbcC_AAA"/>
</dbReference>
<keyword evidence="1" id="KW-0175">Coiled coil</keyword>
<proteinExistence type="predicted"/>
<dbReference type="AlphaFoldDB" id="A0A6M3JRS6"/>
<dbReference type="Gene3D" id="3.40.50.300">
    <property type="entry name" value="P-loop containing nucleotide triphosphate hydrolases"/>
    <property type="match status" value="1"/>
</dbReference>
<dbReference type="EMBL" id="MT141979">
    <property type="protein sequence ID" value="QJA72799.1"/>
    <property type="molecule type" value="Genomic_DNA"/>
</dbReference>
<sequence>MLTFIEAINFQRHRHTRLDLSDGVNALVGDSDAGKSSIFRLVYWVVFNRPLGDEFISHWADTAEARIGLAEGLMVGRVRGKAGNYYYIEHPDGKREEFKAPGSGPPPDAIIKLLNIDTINFQGQMAGPFLLGDSSAEVARFLNRIVDLEVIDKSLTAINGRLRREQQSANMSKVLADQAEADLAKYAWIDGAEADLGALEILDSARKRTAQGRDALKALSEGLAGAEYELVELSRVVATMDRGVKGLEKDYGIIQAIGNRYSSLHDQHKALVDMETELAWGRELLSHEIMVTGMEGMRAEIVEQSRRYDALADRHDELAALEKDLLAAKGDLDKVHKEYETMAPDECPVCGTPKGEWRK</sequence>
<reference evidence="4" key="1">
    <citation type="submission" date="2020-03" db="EMBL/GenBank/DDBJ databases">
        <title>The deep terrestrial virosphere.</title>
        <authorList>
            <person name="Holmfeldt K."/>
            <person name="Nilsson E."/>
            <person name="Simone D."/>
            <person name="Lopez-Fernandez M."/>
            <person name="Wu X."/>
            <person name="de Brujin I."/>
            <person name="Lundin D."/>
            <person name="Andersson A."/>
            <person name="Bertilsson S."/>
            <person name="Dopson M."/>
        </authorList>
    </citation>
    <scope>NUCLEOTIDE SEQUENCE</scope>
    <source>
        <strain evidence="4">MM415A02607</strain>
        <strain evidence="3">MM415B01502</strain>
    </source>
</reference>
<accession>A0A6M3JRS6</accession>
<evidence type="ECO:0000256" key="1">
    <source>
        <dbReference type="SAM" id="Coils"/>
    </source>
</evidence>
<dbReference type="GO" id="GO:0006302">
    <property type="term" value="P:double-strand break repair"/>
    <property type="evidence" value="ECO:0007669"/>
    <property type="project" value="InterPro"/>
</dbReference>
<evidence type="ECO:0000313" key="3">
    <source>
        <dbReference type="EMBL" id="QJA58097.1"/>
    </source>
</evidence>
<feature type="coiled-coil region" evidence="1">
    <location>
        <begin position="294"/>
        <end position="338"/>
    </location>
</feature>
<dbReference type="SUPFAM" id="SSF52540">
    <property type="entry name" value="P-loop containing nucleoside triphosphate hydrolases"/>
    <property type="match status" value="1"/>
</dbReference>
<organism evidence="4">
    <name type="scientific">viral metagenome</name>
    <dbReference type="NCBI Taxonomy" id="1070528"/>
    <lineage>
        <taxon>unclassified sequences</taxon>
        <taxon>metagenomes</taxon>
        <taxon>organismal metagenomes</taxon>
    </lineage>
</organism>
<protein>
    <submittedName>
        <fullName evidence="4">Putative ATPase domain containing protein</fullName>
    </submittedName>
</protein>
<dbReference type="Pfam" id="PF13476">
    <property type="entry name" value="AAA_23"/>
    <property type="match status" value="1"/>
</dbReference>
<dbReference type="EMBL" id="MT141308">
    <property type="protein sequence ID" value="QJA58097.1"/>
    <property type="molecule type" value="Genomic_DNA"/>
</dbReference>
<feature type="domain" description="Rad50/SbcC-type AAA" evidence="2">
    <location>
        <begin position="8"/>
        <end position="60"/>
    </location>
</feature>
<gene>
    <name evidence="4" type="ORF">MM415A02607_0005</name>
    <name evidence="3" type="ORF">MM415B01502_0010</name>
</gene>
<name>A0A6M3JRS6_9ZZZZ</name>
<evidence type="ECO:0000313" key="4">
    <source>
        <dbReference type="EMBL" id="QJA72799.1"/>
    </source>
</evidence>
<evidence type="ECO:0000259" key="2">
    <source>
        <dbReference type="Pfam" id="PF13476"/>
    </source>
</evidence>
<dbReference type="InterPro" id="IPR027417">
    <property type="entry name" value="P-loop_NTPase"/>
</dbReference>
<dbReference type="GO" id="GO:0016887">
    <property type="term" value="F:ATP hydrolysis activity"/>
    <property type="evidence" value="ECO:0007669"/>
    <property type="project" value="InterPro"/>
</dbReference>